<dbReference type="Pfam" id="PF01208">
    <property type="entry name" value="URO-D"/>
    <property type="match status" value="1"/>
</dbReference>
<dbReference type="EMBL" id="CP022437">
    <property type="protein sequence ID" value="ASN04391.1"/>
    <property type="molecule type" value="Genomic_DNA"/>
</dbReference>
<gene>
    <name evidence="2" type="ORF">CFK40_04885</name>
</gene>
<accession>A0A221M9U9</accession>
<sequence length="342" mass="39378">MKLSHTERIKATLQGKQVDRLPYSFWTHFPTIDLDPYKLANATYEFCKEFEVDFIKNMPNGMYMAEAWSCECDYSHIRQGGVAKVTKFAIDREDDWCNLKQLDVTSGPLGRELKSLDYLVKKVNNDRPVIFTIFSPLTTASKICNSIQPYIENSPDALKEGLQTITEVTIRFAKEALKRGCAGVFFANQLASELYMTEKQYSEFGRPYDLKCLNAIKNDSWFNVMHLHGEKILFDKVKDYPVQAINWHIWDSPPTVEHFFQETDKVIVGGLQRSLITKCDVENLKTQIKEISKKCNKLKLILSPDCVIRYPVHREAITGTKDQIISLTESKDTSEVLHKPHH</sequence>
<evidence type="ECO:0000313" key="2">
    <source>
        <dbReference type="EMBL" id="ASN04391.1"/>
    </source>
</evidence>
<reference evidence="2 3" key="1">
    <citation type="journal article" date="2003" name="Int. J. Syst. Evol. Microbiol.">
        <title>Virgibacillus carmonensis sp. nov., Virgibacillus necropolis sp. nov. and Virgibacillus picturae sp. nov., three novel species isolated from deteriorated mural paintings, transfer of the species of the genus salibacillus to Virgibacillus, as Virgibacillus marismortui comb. nov. and Virgibacillus salexigens comb. nov., and emended description of the genus Virgibacillus.</title>
        <authorList>
            <person name="Heyrman J."/>
            <person name="Logan N.A."/>
            <person name="Busse H.J."/>
            <person name="Balcaen A."/>
            <person name="Lebbe L."/>
            <person name="Rodriguez-Diaz M."/>
            <person name="Swings J."/>
            <person name="De Vos P."/>
        </authorList>
    </citation>
    <scope>NUCLEOTIDE SEQUENCE [LARGE SCALE GENOMIC DNA]</scope>
    <source>
        <strain evidence="2 3">LMG 19488</strain>
    </source>
</reference>
<dbReference type="GO" id="GO:0004853">
    <property type="term" value="F:uroporphyrinogen decarboxylase activity"/>
    <property type="evidence" value="ECO:0007669"/>
    <property type="project" value="InterPro"/>
</dbReference>
<evidence type="ECO:0000259" key="1">
    <source>
        <dbReference type="Pfam" id="PF01208"/>
    </source>
</evidence>
<dbReference type="PANTHER" id="PTHR47099:SF1">
    <property type="entry name" value="METHYLCOBAMIDE:COM METHYLTRANSFERASE MTBA"/>
    <property type="match status" value="1"/>
</dbReference>
<dbReference type="InterPro" id="IPR038071">
    <property type="entry name" value="UROD/MetE-like_sf"/>
</dbReference>
<dbReference type="GO" id="GO:0006779">
    <property type="term" value="P:porphyrin-containing compound biosynthetic process"/>
    <property type="evidence" value="ECO:0007669"/>
    <property type="project" value="InterPro"/>
</dbReference>
<dbReference type="InterPro" id="IPR000257">
    <property type="entry name" value="Uroporphyrinogen_deCOase"/>
</dbReference>
<dbReference type="InterPro" id="IPR052024">
    <property type="entry name" value="Methanogen_methyltrans"/>
</dbReference>
<keyword evidence="3" id="KW-1185">Reference proteome</keyword>
<dbReference type="AlphaFoldDB" id="A0A221M9U9"/>
<proteinExistence type="predicted"/>
<feature type="domain" description="Uroporphyrinogen decarboxylase (URO-D)" evidence="1">
    <location>
        <begin position="6"/>
        <end position="311"/>
    </location>
</feature>
<dbReference type="PANTHER" id="PTHR47099">
    <property type="entry name" value="METHYLCOBAMIDE:COM METHYLTRANSFERASE MTBA"/>
    <property type="match status" value="1"/>
</dbReference>
<organism evidence="2 3">
    <name type="scientific">Virgibacillus necropolis</name>
    <dbReference type="NCBI Taxonomy" id="163877"/>
    <lineage>
        <taxon>Bacteria</taxon>
        <taxon>Bacillati</taxon>
        <taxon>Bacillota</taxon>
        <taxon>Bacilli</taxon>
        <taxon>Bacillales</taxon>
        <taxon>Bacillaceae</taxon>
        <taxon>Virgibacillus</taxon>
    </lineage>
</organism>
<dbReference type="RefSeq" id="WP_089531101.1">
    <property type="nucleotide sequence ID" value="NZ_CP022437.1"/>
</dbReference>
<dbReference type="Proteomes" id="UP000204391">
    <property type="component" value="Chromosome"/>
</dbReference>
<evidence type="ECO:0000313" key="3">
    <source>
        <dbReference type="Proteomes" id="UP000204391"/>
    </source>
</evidence>
<name>A0A221M9U9_9BACI</name>
<dbReference type="OrthoDB" id="7375127at2"/>
<dbReference type="SUPFAM" id="SSF51726">
    <property type="entry name" value="UROD/MetE-like"/>
    <property type="match status" value="1"/>
</dbReference>
<dbReference type="KEGG" id="vne:CFK40_04885"/>
<dbReference type="Gene3D" id="3.20.20.210">
    <property type="match status" value="1"/>
</dbReference>
<protein>
    <submittedName>
        <fullName evidence="2">Uroporphyrinogen decarboxylase</fullName>
    </submittedName>
</protein>